<dbReference type="InterPro" id="IPR049848">
    <property type="entry name" value="TapY2-like"/>
</dbReference>
<sequence>MKRLITFTLLTFLSTTPAYAAEKQEMKCYVKDSSGIDGVYLINAYLERIPYLKADLVGRTFSKGLYKNRKVETVIECVKETELFNNVVARQLDRETLR</sequence>
<evidence type="ECO:0000313" key="2">
    <source>
        <dbReference type="EMBL" id="GLX85718.1"/>
    </source>
</evidence>
<gene>
    <name evidence="2" type="ORF">tloyanaT_19700</name>
</gene>
<feature type="signal peptide" evidence="1">
    <location>
        <begin position="1"/>
        <end position="20"/>
    </location>
</feature>
<dbReference type="Proteomes" id="UP001157134">
    <property type="component" value="Unassembled WGS sequence"/>
</dbReference>
<reference evidence="2 3" key="1">
    <citation type="submission" date="2023-03" db="EMBL/GenBank/DDBJ databases">
        <title>Thalassotalea loyana LMG 22536T draft genome sequence.</title>
        <authorList>
            <person name="Sawabe T."/>
        </authorList>
    </citation>
    <scope>NUCLEOTIDE SEQUENCE [LARGE SCALE GENOMIC DNA]</scope>
    <source>
        <strain evidence="2 3">LMG 22536</strain>
    </source>
</reference>
<evidence type="ECO:0000313" key="3">
    <source>
        <dbReference type="Proteomes" id="UP001157134"/>
    </source>
</evidence>
<comment type="caution">
    <text evidence="2">The sequence shown here is derived from an EMBL/GenBank/DDBJ whole genome shotgun (WGS) entry which is preliminary data.</text>
</comment>
<evidence type="ECO:0000256" key="1">
    <source>
        <dbReference type="SAM" id="SignalP"/>
    </source>
</evidence>
<protein>
    <recommendedName>
        <fullName evidence="4">DUF3316 domain-containing protein</fullName>
    </recommendedName>
</protein>
<name>A0ABQ6HC88_9GAMM</name>
<organism evidence="2 3">
    <name type="scientific">Thalassotalea loyana</name>
    <dbReference type="NCBI Taxonomy" id="280483"/>
    <lineage>
        <taxon>Bacteria</taxon>
        <taxon>Pseudomonadati</taxon>
        <taxon>Pseudomonadota</taxon>
        <taxon>Gammaproteobacteria</taxon>
        <taxon>Alteromonadales</taxon>
        <taxon>Colwelliaceae</taxon>
        <taxon>Thalassotalea</taxon>
    </lineage>
</organism>
<keyword evidence="1" id="KW-0732">Signal</keyword>
<proteinExistence type="predicted"/>
<evidence type="ECO:0008006" key="4">
    <source>
        <dbReference type="Google" id="ProtNLM"/>
    </source>
</evidence>
<feature type="chain" id="PRO_5045597457" description="DUF3316 domain-containing protein" evidence="1">
    <location>
        <begin position="21"/>
        <end position="98"/>
    </location>
</feature>
<dbReference type="NCBIfam" id="NF038109">
    <property type="entry name" value="tapY2_fam"/>
    <property type="match status" value="1"/>
</dbReference>
<keyword evidence="3" id="KW-1185">Reference proteome</keyword>
<dbReference type="RefSeq" id="WP_284298106.1">
    <property type="nucleotide sequence ID" value="NZ_BSSV01000004.1"/>
</dbReference>
<dbReference type="EMBL" id="BSSV01000004">
    <property type="protein sequence ID" value="GLX85718.1"/>
    <property type="molecule type" value="Genomic_DNA"/>
</dbReference>
<accession>A0ABQ6HC88</accession>